<reference evidence="2" key="1">
    <citation type="submission" date="2020-02" db="EMBL/GenBank/DDBJ databases">
        <authorList>
            <person name="Meier V. D."/>
        </authorList>
    </citation>
    <scope>NUCLEOTIDE SEQUENCE</scope>
    <source>
        <strain evidence="2">AVDCRST_MAG57</strain>
    </source>
</reference>
<name>A0A6J4J851_9ACTN</name>
<feature type="region of interest" description="Disordered" evidence="1">
    <location>
        <begin position="1"/>
        <end position="129"/>
    </location>
</feature>
<evidence type="ECO:0000313" key="2">
    <source>
        <dbReference type="EMBL" id="CAA9273154.1"/>
    </source>
</evidence>
<protein>
    <submittedName>
        <fullName evidence="2">Uncharacterized protein</fullName>
    </submittedName>
</protein>
<dbReference type="EMBL" id="CADCTI010000270">
    <property type="protein sequence ID" value="CAA9273154.1"/>
    <property type="molecule type" value="Genomic_DNA"/>
</dbReference>
<feature type="compositionally biased region" description="Basic residues" evidence="1">
    <location>
        <begin position="24"/>
        <end position="40"/>
    </location>
</feature>
<feature type="compositionally biased region" description="Basic residues" evidence="1">
    <location>
        <begin position="118"/>
        <end position="129"/>
    </location>
</feature>
<accession>A0A6J4J851</accession>
<feature type="non-terminal residue" evidence="2">
    <location>
        <position position="129"/>
    </location>
</feature>
<gene>
    <name evidence="2" type="ORF">AVDCRST_MAG57-3336</name>
</gene>
<feature type="compositionally biased region" description="Basic residues" evidence="1">
    <location>
        <begin position="46"/>
        <end position="62"/>
    </location>
</feature>
<feature type="compositionally biased region" description="Basic residues" evidence="1">
    <location>
        <begin position="92"/>
        <end position="108"/>
    </location>
</feature>
<feature type="compositionally biased region" description="Basic and acidic residues" evidence="1">
    <location>
        <begin position="80"/>
        <end position="91"/>
    </location>
</feature>
<feature type="non-terminal residue" evidence="2">
    <location>
        <position position="1"/>
    </location>
</feature>
<feature type="compositionally biased region" description="Basic and acidic residues" evidence="1">
    <location>
        <begin position="8"/>
        <end position="23"/>
    </location>
</feature>
<dbReference type="AlphaFoldDB" id="A0A6J4J851"/>
<evidence type="ECO:0000256" key="1">
    <source>
        <dbReference type="SAM" id="MobiDB-lite"/>
    </source>
</evidence>
<proteinExistence type="predicted"/>
<organism evidence="2">
    <name type="scientific">uncultured Blastococcus sp</name>
    <dbReference type="NCBI Taxonomy" id="217144"/>
    <lineage>
        <taxon>Bacteria</taxon>
        <taxon>Bacillati</taxon>
        <taxon>Actinomycetota</taxon>
        <taxon>Actinomycetes</taxon>
        <taxon>Geodermatophilales</taxon>
        <taxon>Geodermatophilaceae</taxon>
        <taxon>Blastococcus</taxon>
        <taxon>environmental samples</taxon>
    </lineage>
</organism>
<sequence length="129" mass="15419">GGLQPRPCRSDDDGARDGCDRVPGRVRRRRRGRRRAGRVLHGRERRDRRRGPLRRRPRRRGRAVLPLPRRVPPWSAGGHRPAERRNPDQPHRQRRAAAGRAARQRQGQRRPAGERRHREWRRRHGRRQL</sequence>